<reference evidence="1" key="2">
    <citation type="submission" date="2021-04" db="EMBL/GenBank/DDBJ databases">
        <authorList>
            <person name="Gilroy R."/>
        </authorList>
    </citation>
    <scope>NUCLEOTIDE SEQUENCE</scope>
    <source>
        <strain evidence="1">ChiBcec15-1070</strain>
    </source>
</reference>
<dbReference type="AlphaFoldDB" id="A0A9D1TYU4"/>
<proteinExistence type="predicted"/>
<organism evidence="1 2">
    <name type="scientific">Candidatus Rikenella faecigallinarum</name>
    <dbReference type="NCBI Taxonomy" id="2838745"/>
    <lineage>
        <taxon>Bacteria</taxon>
        <taxon>Pseudomonadati</taxon>
        <taxon>Bacteroidota</taxon>
        <taxon>Bacteroidia</taxon>
        <taxon>Bacteroidales</taxon>
        <taxon>Rikenellaceae</taxon>
        <taxon>Rikenella</taxon>
    </lineage>
</organism>
<comment type="caution">
    <text evidence="1">The sequence shown here is derived from an EMBL/GenBank/DDBJ whole genome shotgun (WGS) entry which is preliminary data.</text>
</comment>
<name>A0A9D1TYU4_9BACT</name>
<evidence type="ECO:0008006" key="3">
    <source>
        <dbReference type="Google" id="ProtNLM"/>
    </source>
</evidence>
<dbReference type="EMBL" id="DXHL01000020">
    <property type="protein sequence ID" value="HIW10624.1"/>
    <property type="molecule type" value="Genomic_DNA"/>
</dbReference>
<gene>
    <name evidence="1" type="ORF">H9888_03885</name>
</gene>
<reference evidence="1" key="1">
    <citation type="journal article" date="2021" name="PeerJ">
        <title>Extensive microbial diversity within the chicken gut microbiome revealed by metagenomics and culture.</title>
        <authorList>
            <person name="Gilroy R."/>
            <person name="Ravi A."/>
            <person name="Getino M."/>
            <person name="Pursley I."/>
            <person name="Horton D.L."/>
            <person name="Alikhan N.F."/>
            <person name="Baker D."/>
            <person name="Gharbi K."/>
            <person name="Hall N."/>
            <person name="Watson M."/>
            <person name="Adriaenssens E.M."/>
            <person name="Foster-Nyarko E."/>
            <person name="Jarju S."/>
            <person name="Secka A."/>
            <person name="Antonio M."/>
            <person name="Oren A."/>
            <person name="Chaudhuri R.R."/>
            <person name="La Ragione R."/>
            <person name="Hildebrand F."/>
            <person name="Pallen M.J."/>
        </authorList>
    </citation>
    <scope>NUCLEOTIDE SEQUENCE</scope>
    <source>
        <strain evidence="1">ChiBcec15-1070</strain>
    </source>
</reference>
<protein>
    <recommendedName>
        <fullName evidence="3">Fibrobacter succinogenes major paralogous domain-containing protein</fullName>
    </recommendedName>
</protein>
<sequence>MTFIYSTKVPKDWYTDDETYQNDVLWGNGEKKSSYDPCPVGWRVPNNSSTTYGDFSMETMPASGSNYTVYAGRTYANMSWFPAAGGLFLNSFSLSFVGDYGCYWSASAGSTVSAKRLYFSYSTLNPSATSYRMNGYVVRCIQK</sequence>
<evidence type="ECO:0000313" key="1">
    <source>
        <dbReference type="EMBL" id="HIW10624.1"/>
    </source>
</evidence>
<dbReference type="Proteomes" id="UP000823926">
    <property type="component" value="Unassembled WGS sequence"/>
</dbReference>
<evidence type="ECO:0000313" key="2">
    <source>
        <dbReference type="Proteomes" id="UP000823926"/>
    </source>
</evidence>
<accession>A0A9D1TYU4</accession>